<proteinExistence type="inferred from homology"/>
<organism evidence="11 12">
    <name type="scientific">Zophobas morio</name>
    <dbReference type="NCBI Taxonomy" id="2755281"/>
    <lineage>
        <taxon>Eukaryota</taxon>
        <taxon>Metazoa</taxon>
        <taxon>Ecdysozoa</taxon>
        <taxon>Arthropoda</taxon>
        <taxon>Hexapoda</taxon>
        <taxon>Insecta</taxon>
        <taxon>Pterygota</taxon>
        <taxon>Neoptera</taxon>
        <taxon>Endopterygota</taxon>
        <taxon>Coleoptera</taxon>
        <taxon>Polyphaga</taxon>
        <taxon>Cucujiformia</taxon>
        <taxon>Tenebrionidae</taxon>
        <taxon>Zophobas</taxon>
    </lineage>
</organism>
<evidence type="ECO:0000256" key="10">
    <source>
        <dbReference type="RuleBase" id="RU351113"/>
    </source>
</evidence>
<dbReference type="Pfam" id="PF02949">
    <property type="entry name" value="7tm_6"/>
    <property type="match status" value="1"/>
</dbReference>
<feature type="transmembrane region" description="Helical" evidence="10">
    <location>
        <begin position="354"/>
        <end position="377"/>
    </location>
</feature>
<dbReference type="GO" id="GO:0004984">
    <property type="term" value="F:olfactory receptor activity"/>
    <property type="evidence" value="ECO:0007669"/>
    <property type="project" value="InterPro"/>
</dbReference>
<evidence type="ECO:0000313" key="12">
    <source>
        <dbReference type="Proteomes" id="UP001168821"/>
    </source>
</evidence>
<keyword evidence="8 10" id="KW-0675">Receptor</keyword>
<keyword evidence="12" id="KW-1185">Reference proteome</keyword>
<feature type="transmembrane region" description="Helical" evidence="10">
    <location>
        <begin position="130"/>
        <end position="151"/>
    </location>
</feature>
<evidence type="ECO:0000256" key="1">
    <source>
        <dbReference type="ARBA" id="ARBA00004651"/>
    </source>
</evidence>
<keyword evidence="6 10" id="KW-1133">Transmembrane helix</keyword>
<dbReference type="GO" id="GO:0005549">
    <property type="term" value="F:odorant binding"/>
    <property type="evidence" value="ECO:0007669"/>
    <property type="project" value="InterPro"/>
</dbReference>
<keyword evidence="7 10" id="KW-0472">Membrane</keyword>
<accession>A0AA38IUB2</accession>
<keyword evidence="9 10" id="KW-0807">Transducer</keyword>
<keyword evidence="5 10" id="KW-0552">Olfaction</keyword>
<evidence type="ECO:0000256" key="3">
    <source>
        <dbReference type="ARBA" id="ARBA00022606"/>
    </source>
</evidence>
<dbReference type="GO" id="GO:0005886">
    <property type="term" value="C:plasma membrane"/>
    <property type="evidence" value="ECO:0007669"/>
    <property type="project" value="UniProtKB-SubCell"/>
</dbReference>
<dbReference type="EMBL" id="JALNTZ010000002">
    <property type="protein sequence ID" value="KAJ3663632.1"/>
    <property type="molecule type" value="Genomic_DNA"/>
</dbReference>
<keyword evidence="3 10" id="KW-0716">Sensory transduction</keyword>
<name>A0AA38IUB2_9CUCU</name>
<sequence length="384" mass="44869">MDAVHHDWKNTMNMNLLFLKIIGVWPRKNEIYKPGFYMVYGGLMIGLFVVCHIATQVINIYFVRENLASVVGIVYIILLEITGFVKVFFILKNIKKLNERVTLLESNWFQGINHEQHILIESSVKFWKTVYRMFMVVCFSSSAFWMTFPLLDASAEEKRLPFLAWYPYDYKISPLYEITYGFQVISVSYLSLIHLNVDHLMYTFNVYTKCQFDILCDNLRNFTKVSSDLNNNLITCVLDHKRILSFVEDCKFFSGIFVFHLIISGVSIGITMFQLTLVVPFSSEFYSLVSYGLSITAQIFMYCWYGNEVELKSNLVSYAAFESDWTELPHHVKKNLLIFIINVIKPIKISAYDVFYLSVETFMTILSTAWSYFALLYQLSSRDK</sequence>
<comment type="caution">
    <text evidence="11">The sequence shown here is derived from an EMBL/GenBank/DDBJ whole genome shotgun (WGS) entry which is preliminary data.</text>
</comment>
<keyword evidence="4 10" id="KW-0812">Transmembrane</keyword>
<reference evidence="11" key="1">
    <citation type="journal article" date="2023" name="G3 (Bethesda)">
        <title>Whole genome assemblies of Zophobas morio and Tenebrio molitor.</title>
        <authorList>
            <person name="Kaur S."/>
            <person name="Stinson S.A."/>
            <person name="diCenzo G.C."/>
        </authorList>
    </citation>
    <scope>NUCLEOTIDE SEQUENCE</scope>
    <source>
        <strain evidence="11">QUZm001</strain>
    </source>
</reference>
<feature type="transmembrane region" description="Helical" evidence="10">
    <location>
        <begin position="178"/>
        <end position="197"/>
    </location>
</feature>
<feature type="transmembrane region" description="Helical" evidence="10">
    <location>
        <begin position="252"/>
        <end position="273"/>
    </location>
</feature>
<evidence type="ECO:0000256" key="9">
    <source>
        <dbReference type="ARBA" id="ARBA00023224"/>
    </source>
</evidence>
<feature type="transmembrane region" description="Helical" evidence="10">
    <location>
        <begin position="68"/>
        <end position="91"/>
    </location>
</feature>
<dbReference type="PANTHER" id="PTHR21137:SF35">
    <property type="entry name" value="ODORANT RECEPTOR 19A-RELATED"/>
    <property type="match status" value="1"/>
</dbReference>
<evidence type="ECO:0000256" key="6">
    <source>
        <dbReference type="ARBA" id="ARBA00022989"/>
    </source>
</evidence>
<dbReference type="PANTHER" id="PTHR21137">
    <property type="entry name" value="ODORANT RECEPTOR"/>
    <property type="match status" value="1"/>
</dbReference>
<evidence type="ECO:0000256" key="2">
    <source>
        <dbReference type="ARBA" id="ARBA00022475"/>
    </source>
</evidence>
<dbReference type="AlphaFoldDB" id="A0AA38IUB2"/>
<protein>
    <recommendedName>
        <fullName evidence="10">Odorant receptor</fullName>
    </recommendedName>
</protein>
<evidence type="ECO:0000313" key="11">
    <source>
        <dbReference type="EMBL" id="KAJ3663632.1"/>
    </source>
</evidence>
<keyword evidence="2" id="KW-1003">Cell membrane</keyword>
<dbReference type="GO" id="GO:0007165">
    <property type="term" value="P:signal transduction"/>
    <property type="evidence" value="ECO:0007669"/>
    <property type="project" value="UniProtKB-KW"/>
</dbReference>
<dbReference type="Proteomes" id="UP001168821">
    <property type="component" value="Unassembled WGS sequence"/>
</dbReference>
<feature type="transmembrane region" description="Helical" evidence="10">
    <location>
        <begin position="37"/>
        <end position="62"/>
    </location>
</feature>
<comment type="subcellular location">
    <subcellularLocation>
        <location evidence="1 10">Cell membrane</location>
        <topology evidence="1 10">Multi-pass membrane protein</topology>
    </subcellularLocation>
</comment>
<feature type="transmembrane region" description="Helical" evidence="10">
    <location>
        <begin position="285"/>
        <end position="305"/>
    </location>
</feature>
<evidence type="ECO:0000256" key="4">
    <source>
        <dbReference type="ARBA" id="ARBA00022692"/>
    </source>
</evidence>
<comment type="similarity">
    <text evidence="10">Belongs to the insect chemoreceptor superfamily. Heteromeric odorant receptor channel (TC 1.A.69) family.</text>
</comment>
<evidence type="ECO:0000256" key="8">
    <source>
        <dbReference type="ARBA" id="ARBA00023170"/>
    </source>
</evidence>
<gene>
    <name evidence="11" type="ORF">Zmor_007874</name>
</gene>
<evidence type="ECO:0000256" key="5">
    <source>
        <dbReference type="ARBA" id="ARBA00022725"/>
    </source>
</evidence>
<dbReference type="InterPro" id="IPR004117">
    <property type="entry name" value="7tm6_olfct_rcpt"/>
</dbReference>
<evidence type="ECO:0000256" key="7">
    <source>
        <dbReference type="ARBA" id="ARBA00023136"/>
    </source>
</evidence>